<keyword evidence="1" id="KW-0479">Metal-binding</keyword>
<dbReference type="InterPro" id="IPR011011">
    <property type="entry name" value="Znf_FYVE_PHD"/>
</dbReference>
<dbReference type="Pfam" id="PF25298">
    <property type="entry name" value="Baculo_FP_2nd"/>
    <property type="match status" value="1"/>
</dbReference>
<dbReference type="AlphaFoldDB" id="A0A6J2JNQ5"/>
<organism evidence="7 8">
    <name type="scientific">Bombyx mandarina</name>
    <name type="common">Wild silk moth</name>
    <name type="synonym">Wild silkworm</name>
    <dbReference type="NCBI Taxonomy" id="7092"/>
    <lineage>
        <taxon>Eukaryota</taxon>
        <taxon>Metazoa</taxon>
        <taxon>Ecdysozoa</taxon>
        <taxon>Arthropoda</taxon>
        <taxon>Hexapoda</taxon>
        <taxon>Insecta</taxon>
        <taxon>Pterygota</taxon>
        <taxon>Neoptera</taxon>
        <taxon>Endopterygota</taxon>
        <taxon>Lepidoptera</taxon>
        <taxon>Glossata</taxon>
        <taxon>Ditrysia</taxon>
        <taxon>Bombycoidea</taxon>
        <taxon>Bombycidae</taxon>
        <taxon>Bombycinae</taxon>
        <taxon>Bombyx</taxon>
    </lineage>
</organism>
<feature type="coiled-coil region" evidence="5">
    <location>
        <begin position="145"/>
        <end position="172"/>
    </location>
</feature>
<evidence type="ECO:0000256" key="2">
    <source>
        <dbReference type="ARBA" id="ARBA00022771"/>
    </source>
</evidence>
<name>A0A6J2JNQ5_BOMMA</name>
<dbReference type="RefSeq" id="XP_028029949.1">
    <property type="nucleotide sequence ID" value="XM_028174148.1"/>
</dbReference>
<accession>A0A6J2JNQ5</accession>
<dbReference type="PROSITE" id="PS01359">
    <property type="entry name" value="ZF_PHD_1"/>
    <property type="match status" value="1"/>
</dbReference>
<dbReference type="GeneID" id="114242852"/>
<evidence type="ECO:0000256" key="3">
    <source>
        <dbReference type="ARBA" id="ARBA00022833"/>
    </source>
</evidence>
<keyword evidence="3" id="KW-0862">Zinc</keyword>
<keyword evidence="7" id="KW-1185">Reference proteome</keyword>
<keyword evidence="2 4" id="KW-0863">Zinc-finger</keyword>
<dbReference type="Gene3D" id="3.30.40.10">
    <property type="entry name" value="Zinc/RING finger domain, C3HC4 (zinc finger)"/>
    <property type="match status" value="1"/>
</dbReference>
<dbReference type="SMART" id="SM00249">
    <property type="entry name" value="PHD"/>
    <property type="match status" value="1"/>
</dbReference>
<dbReference type="InterPro" id="IPR013083">
    <property type="entry name" value="Znf_RING/FYVE/PHD"/>
</dbReference>
<reference evidence="8" key="1">
    <citation type="submission" date="2025-08" db="UniProtKB">
        <authorList>
            <consortium name="RefSeq"/>
        </authorList>
    </citation>
    <scope>IDENTIFICATION</scope>
    <source>
        <tissue evidence="8">Silk gland</tissue>
    </source>
</reference>
<evidence type="ECO:0000313" key="8">
    <source>
        <dbReference type="RefSeq" id="XP_028029949.1"/>
    </source>
</evidence>
<dbReference type="PROSITE" id="PS50016">
    <property type="entry name" value="ZF_PHD_2"/>
    <property type="match status" value="1"/>
</dbReference>
<sequence length="367" mass="41336">MSSCFDCQQLISAADKLCCYECKNNYHYSCVGYTKTSFGKLAAKAKSNWKCPACKLPPKNDATTSVKSIFDSPPPHAPLPSMAGNLDEYFRNMELSLLSKLKTELVSLIEEKILKDIQKKVGAIPQVKTHLDEITQSLSLLSDRYDTIIAENQQSREKISRLEKTVLNINNKCVYLEKCNVAFEQEIHEFEQASLNYRIEIVGIEKLPGENLKEVISKVGDIINVSTSEIEWARRTTTTRPLKSSAKPAPIVVKFKASGADSRDTWLAQRRKIMQVTSDKITGGLATNKIYINEALTKVTRTLLWNTKKQLHGVYKYIWVSSGKILVKKSEAFLDSMLMYTLVMGVEVEECWFTLARGCARGLILSL</sequence>
<dbReference type="InterPro" id="IPR001965">
    <property type="entry name" value="Znf_PHD"/>
</dbReference>
<dbReference type="GO" id="GO:0008270">
    <property type="term" value="F:zinc ion binding"/>
    <property type="evidence" value="ECO:0007669"/>
    <property type="project" value="UniProtKB-KW"/>
</dbReference>
<gene>
    <name evidence="8" type="primary">LOC114242852</name>
</gene>
<keyword evidence="5" id="KW-0175">Coiled coil</keyword>
<evidence type="ECO:0000256" key="4">
    <source>
        <dbReference type="PROSITE-ProRule" id="PRU00146"/>
    </source>
</evidence>
<dbReference type="SUPFAM" id="SSF57903">
    <property type="entry name" value="FYVE/PHD zinc finger"/>
    <property type="match status" value="1"/>
</dbReference>
<protein>
    <submittedName>
        <fullName evidence="8">Uncharacterized protein LOC114242852</fullName>
    </submittedName>
</protein>
<dbReference type="Proteomes" id="UP000504629">
    <property type="component" value="Unplaced"/>
</dbReference>
<dbReference type="InterPro" id="IPR019787">
    <property type="entry name" value="Znf_PHD-finger"/>
</dbReference>
<dbReference type="OrthoDB" id="7351105at2759"/>
<proteinExistence type="predicted"/>
<dbReference type="InterPro" id="IPR019786">
    <property type="entry name" value="Zinc_finger_PHD-type_CS"/>
</dbReference>
<dbReference type="KEGG" id="bman:114242852"/>
<evidence type="ECO:0000313" key="7">
    <source>
        <dbReference type="Proteomes" id="UP000504629"/>
    </source>
</evidence>
<evidence type="ECO:0000256" key="1">
    <source>
        <dbReference type="ARBA" id="ARBA00022723"/>
    </source>
</evidence>
<feature type="domain" description="PHD-type" evidence="6">
    <location>
        <begin position="1"/>
        <end position="57"/>
    </location>
</feature>
<evidence type="ECO:0000259" key="6">
    <source>
        <dbReference type="PROSITE" id="PS50016"/>
    </source>
</evidence>
<dbReference type="InterPro" id="IPR057251">
    <property type="entry name" value="FP_C"/>
</dbReference>
<evidence type="ECO:0000256" key="5">
    <source>
        <dbReference type="SAM" id="Coils"/>
    </source>
</evidence>